<dbReference type="GO" id="GO:0007165">
    <property type="term" value="P:signal transduction"/>
    <property type="evidence" value="ECO:0007669"/>
    <property type="project" value="UniProtKB-ARBA"/>
</dbReference>
<dbReference type="SMART" id="SM00182">
    <property type="entry name" value="CULLIN"/>
    <property type="match status" value="1"/>
</dbReference>
<evidence type="ECO:0000256" key="7">
    <source>
        <dbReference type="ARBA" id="ARBA00022843"/>
    </source>
</evidence>
<dbReference type="InterPro" id="IPR045093">
    <property type="entry name" value="Cullin"/>
</dbReference>
<dbReference type="SMART" id="SM00884">
    <property type="entry name" value="Cullin_Nedd8"/>
    <property type="match status" value="1"/>
</dbReference>
<dbReference type="InterPro" id="IPR019559">
    <property type="entry name" value="Cullin_neddylation_domain"/>
</dbReference>
<keyword evidence="4" id="KW-1017">Isopeptide bond</keyword>
<dbReference type="PROSITE" id="PS50069">
    <property type="entry name" value="CULLIN_2"/>
    <property type="match status" value="1"/>
</dbReference>
<name>A0A087TKJ9_STEMI</name>
<dbReference type="InterPro" id="IPR036317">
    <property type="entry name" value="Cullin_homology_sf"/>
</dbReference>
<dbReference type="Pfam" id="PF26557">
    <property type="entry name" value="Cullin_AB"/>
    <property type="match status" value="1"/>
</dbReference>
<evidence type="ECO:0000256" key="8">
    <source>
        <dbReference type="ARBA" id="ARBA00023242"/>
    </source>
</evidence>
<evidence type="ECO:0000259" key="12">
    <source>
        <dbReference type="PROSITE" id="PS50069"/>
    </source>
</evidence>
<dbReference type="STRING" id="407821.A0A087TKJ9"/>
<dbReference type="Proteomes" id="UP000054359">
    <property type="component" value="Unassembled WGS sequence"/>
</dbReference>
<evidence type="ECO:0000256" key="11">
    <source>
        <dbReference type="RuleBase" id="RU003829"/>
    </source>
</evidence>
<gene>
    <name evidence="13" type="ORF">X975_12943</name>
</gene>
<dbReference type="PANTHER" id="PTHR11932">
    <property type="entry name" value="CULLIN"/>
    <property type="match status" value="1"/>
</dbReference>
<comment type="pathway">
    <text evidence="2">Protein modification; protein ubiquitination.</text>
</comment>
<reference evidence="13 14" key="1">
    <citation type="submission" date="2013-11" db="EMBL/GenBank/DDBJ databases">
        <title>Genome sequencing of Stegodyphus mimosarum.</title>
        <authorList>
            <person name="Bechsgaard J."/>
        </authorList>
    </citation>
    <scope>NUCLEOTIDE SEQUENCE [LARGE SCALE GENOMIC DNA]</scope>
</reference>
<dbReference type="Gene3D" id="1.10.10.10">
    <property type="entry name" value="Winged helix-like DNA-binding domain superfamily/Winged helix DNA-binding domain"/>
    <property type="match status" value="1"/>
</dbReference>
<keyword evidence="14" id="KW-1185">Reference proteome</keyword>
<dbReference type="InterPro" id="IPR016158">
    <property type="entry name" value="Cullin_homology"/>
</dbReference>
<dbReference type="SUPFAM" id="SSF74788">
    <property type="entry name" value="Cullin repeat-like"/>
    <property type="match status" value="2"/>
</dbReference>
<dbReference type="Gene3D" id="1.20.1310.10">
    <property type="entry name" value="Cullin Repeats"/>
    <property type="match status" value="6"/>
</dbReference>
<dbReference type="FunFam" id="1.10.10.10:FF:000142">
    <property type="entry name" value="Cullin 5"/>
    <property type="match status" value="1"/>
</dbReference>
<dbReference type="SUPFAM" id="SSF46785">
    <property type="entry name" value="Winged helix' DNA-binding domain"/>
    <property type="match status" value="1"/>
</dbReference>
<dbReference type="InterPro" id="IPR001373">
    <property type="entry name" value="Cullin_N"/>
</dbReference>
<keyword evidence="6" id="KW-0833">Ubl conjugation pathway</keyword>
<comment type="subcellular location">
    <subcellularLocation>
        <location evidence="1">Nucleus</location>
    </subcellularLocation>
</comment>
<dbReference type="GO" id="GO:0006511">
    <property type="term" value="P:ubiquitin-dependent protein catabolic process"/>
    <property type="evidence" value="ECO:0007669"/>
    <property type="project" value="InterPro"/>
</dbReference>
<dbReference type="GO" id="GO:0016567">
    <property type="term" value="P:protein ubiquitination"/>
    <property type="evidence" value="ECO:0007669"/>
    <property type="project" value="UniProtKB-ARBA"/>
</dbReference>
<dbReference type="FunFam" id="1.20.1310.10:FF:000009">
    <property type="entry name" value="Cullin 5"/>
    <property type="match status" value="1"/>
</dbReference>
<evidence type="ECO:0000256" key="10">
    <source>
        <dbReference type="PROSITE-ProRule" id="PRU00330"/>
    </source>
</evidence>
<accession>A0A087TKJ9</accession>
<dbReference type="InterPro" id="IPR016159">
    <property type="entry name" value="Cullin_repeat-like_dom_sf"/>
</dbReference>
<dbReference type="EMBL" id="KK115653">
    <property type="protein sequence ID" value="KFM65638.1"/>
    <property type="molecule type" value="Genomic_DNA"/>
</dbReference>
<organism evidence="13 14">
    <name type="scientific">Stegodyphus mimosarum</name>
    <name type="common">African social velvet spider</name>
    <dbReference type="NCBI Taxonomy" id="407821"/>
    <lineage>
        <taxon>Eukaryota</taxon>
        <taxon>Metazoa</taxon>
        <taxon>Ecdysozoa</taxon>
        <taxon>Arthropoda</taxon>
        <taxon>Chelicerata</taxon>
        <taxon>Arachnida</taxon>
        <taxon>Araneae</taxon>
        <taxon>Araneomorphae</taxon>
        <taxon>Entelegynae</taxon>
        <taxon>Eresoidea</taxon>
        <taxon>Eresidae</taxon>
        <taxon>Stegodyphus</taxon>
    </lineage>
</organism>
<evidence type="ECO:0000256" key="6">
    <source>
        <dbReference type="ARBA" id="ARBA00022786"/>
    </source>
</evidence>
<evidence type="ECO:0000313" key="13">
    <source>
        <dbReference type="EMBL" id="KFM65638.1"/>
    </source>
</evidence>
<dbReference type="InterPro" id="IPR036390">
    <property type="entry name" value="WH_DNA-bd_sf"/>
</dbReference>
<keyword evidence="8" id="KW-0539">Nucleus</keyword>
<dbReference type="InterPro" id="IPR036388">
    <property type="entry name" value="WH-like_DNA-bd_sf"/>
</dbReference>
<evidence type="ECO:0000256" key="1">
    <source>
        <dbReference type="ARBA" id="ARBA00004123"/>
    </source>
</evidence>
<evidence type="ECO:0000256" key="9">
    <source>
        <dbReference type="ARBA" id="ARBA00040451"/>
    </source>
</evidence>
<keyword evidence="5" id="KW-0597">Phosphoprotein</keyword>
<sequence length="984" mass="115132">MKPIILKLLYQETITRAEWQDLFWLVHNVCLGKDNSALKLYQSLQEHILDFTPQAQSYVLSVQQDEALLKAYIVEWRKFSTQCSYLLMPFSHLEAAVAGKFPSFKRNGIRKALLERWNQSIFSNIKHRLQNSAMKLVHAERTGEVIDSQLVIGVRESYVSLCLNEDKYEIYRDNFERAYLDATEAYYRAEAPRYLKEYGVLNYMSYANQKLKEEEQRAAKYLELCSTLPFTRCIVDVFVTTFQEVILAECPAMIKNHETEILHLMFKLMDKAPDGISPMLRDLEHYIISEGLAEMKSAAPIITQDCEKYVAQAIELFIRFSKLVKEAFNDDSRFTASRDKAFKQVINDSSIFSLGLTAKQNGAGSKTRSQSHYPEYFSNYCEIVLRKARTRRRLTSKETEQMKVLQMYSDHFEKAYIDATEAFYRAKAPQYLEANGVQNYMRYAEEKLTEEEQRAAKYLESHSVQSLTKSCVSVLVTAFNENILAECPPMVKNNEIEKLQLVFKLMDRVPDGINPMLKYLEQYIVSESLADLMASADIITQDFEKYVEQLLKLFARFSKLVKEAFNDDPRFLTSRDKAFKEVVNDTSVFCLEWSTKQKVIGSRTQPEFRCAELLANYCDVLLRKTSLTKKLTSDEVDKKLKGVLLVLKYVQNKDIFMRYYKSHLTRRLILESSADSEKDKIMVEWLRDVGMPADYVNKLARMFQDVNINKDLNQHFKDLHRNSGSWVGSFNMKILNAGAWARGSERVQVSLPLEFEDFIPEVEEFYRQKHSGRKLQWYHHMSNGTITFSNALGKFDLDVTAFQMAVLFAWNQRPHDRITFENLRLATELSDAELRRTLWSLVSYPKLKRQVVLYFPETKSPKDFDESTVFWVNQEFSLMKNSKPQKRGKVNLIGRLQLSTERSEQEENERIVLLRTLRTQEAIMKIMKMRKQVTNAQLQTELVEILKNMFLPSRKMMKEQIEWLIEHKYIKRDEDDISVFIYVE</sequence>
<dbReference type="AlphaFoldDB" id="A0A087TKJ9"/>
<dbReference type="Pfam" id="PF10557">
    <property type="entry name" value="Cullin_Nedd8"/>
    <property type="match status" value="1"/>
</dbReference>
<dbReference type="Gene3D" id="3.30.230.130">
    <property type="entry name" value="Cullin, Chain C, Domain 2"/>
    <property type="match status" value="1"/>
</dbReference>
<feature type="domain" description="Cullin family profile" evidence="12">
    <location>
        <begin position="609"/>
        <end position="842"/>
    </location>
</feature>
<keyword evidence="7" id="KW-0832">Ubl conjugation</keyword>
<evidence type="ECO:0000256" key="5">
    <source>
        <dbReference type="ARBA" id="ARBA00022553"/>
    </source>
</evidence>
<dbReference type="GO" id="GO:0005634">
    <property type="term" value="C:nucleus"/>
    <property type="evidence" value="ECO:0007669"/>
    <property type="project" value="UniProtKB-SubCell"/>
</dbReference>
<dbReference type="OMA" id="RINMIGR"/>
<dbReference type="InterPro" id="IPR059120">
    <property type="entry name" value="Cullin-like_AB"/>
</dbReference>
<dbReference type="Pfam" id="PF00888">
    <property type="entry name" value="Cullin"/>
    <property type="match status" value="1"/>
</dbReference>
<dbReference type="OrthoDB" id="27073at2759"/>
<feature type="non-terminal residue" evidence="13">
    <location>
        <position position="984"/>
    </location>
</feature>
<evidence type="ECO:0000256" key="3">
    <source>
        <dbReference type="ARBA" id="ARBA00006019"/>
    </source>
</evidence>
<protein>
    <recommendedName>
        <fullName evidence="9">Cullin-5</fullName>
    </recommendedName>
</protein>
<dbReference type="FunFam" id="3.30.230.130:FF:000004">
    <property type="entry name" value="Cullin 5"/>
    <property type="match status" value="1"/>
</dbReference>
<dbReference type="SUPFAM" id="SSF75632">
    <property type="entry name" value="Cullin homology domain"/>
    <property type="match status" value="1"/>
</dbReference>
<evidence type="ECO:0000256" key="4">
    <source>
        <dbReference type="ARBA" id="ARBA00022499"/>
    </source>
</evidence>
<evidence type="ECO:0000313" key="14">
    <source>
        <dbReference type="Proteomes" id="UP000054359"/>
    </source>
</evidence>
<comment type="similarity">
    <text evidence="3 10 11">Belongs to the cullin family.</text>
</comment>
<dbReference type="GO" id="GO:0031625">
    <property type="term" value="F:ubiquitin protein ligase binding"/>
    <property type="evidence" value="ECO:0007669"/>
    <property type="project" value="InterPro"/>
</dbReference>
<dbReference type="FunFam" id="1.20.1310.10:FF:000014">
    <property type="entry name" value="Cullin 5"/>
    <property type="match status" value="2"/>
</dbReference>
<evidence type="ECO:0000256" key="2">
    <source>
        <dbReference type="ARBA" id="ARBA00004906"/>
    </source>
</evidence>
<proteinExistence type="inferred from homology"/>